<sequence>MPASLEKVKTFRQQVQFPCTIFHDFGLGIRRSEALFSQPFMPEAEPVTVPAKNIDDACRQQDTGTLHFGRLAGDWDLIHGELVTFTDSQRDLPPIDRLEGFRPDGQSMHHQVMVAVLCGRTPITAWTYWMPCPPYAERFASGEWLRP</sequence>
<name>A0A2C8FCZ3_9BACT</name>
<evidence type="ECO:0000313" key="3">
    <source>
        <dbReference type="Proteomes" id="UP000219215"/>
    </source>
</evidence>
<dbReference type="AlphaFoldDB" id="A0A2C8FCZ3"/>
<dbReference type="InterPro" id="IPR009288">
    <property type="entry name" value="AIG2-like_dom"/>
</dbReference>
<proteinExistence type="predicted"/>
<organism evidence="2 3">
    <name type="scientific">Pseudodesulfovibrio profundus</name>
    <dbReference type="NCBI Taxonomy" id="57320"/>
    <lineage>
        <taxon>Bacteria</taxon>
        <taxon>Pseudomonadati</taxon>
        <taxon>Thermodesulfobacteriota</taxon>
        <taxon>Desulfovibrionia</taxon>
        <taxon>Desulfovibrionales</taxon>
        <taxon>Desulfovibrionaceae</taxon>
    </lineage>
</organism>
<dbReference type="Gene3D" id="3.10.490.10">
    <property type="entry name" value="Gamma-glutamyl cyclotransferase-like"/>
    <property type="match status" value="1"/>
</dbReference>
<accession>A0A2C8FCZ3</accession>
<dbReference type="SUPFAM" id="SSF110857">
    <property type="entry name" value="Gamma-glutamyl cyclotransferase-like"/>
    <property type="match status" value="1"/>
</dbReference>
<keyword evidence="3" id="KW-1185">Reference proteome</keyword>
<protein>
    <recommendedName>
        <fullName evidence="1">Gamma-glutamylcyclotransferase AIG2-like domain-containing protein</fullName>
    </recommendedName>
</protein>
<dbReference type="EMBL" id="LT907975">
    <property type="protein sequence ID" value="SOB60655.1"/>
    <property type="molecule type" value="Genomic_DNA"/>
</dbReference>
<feature type="domain" description="Gamma-glutamylcyclotransferase AIG2-like" evidence="1">
    <location>
        <begin position="76"/>
        <end position="145"/>
    </location>
</feature>
<dbReference type="OrthoDB" id="8538589at2"/>
<reference evidence="3" key="1">
    <citation type="submission" date="2017-09" db="EMBL/GenBank/DDBJ databases">
        <authorList>
            <person name="Regsiter A."/>
            <person name="William W."/>
        </authorList>
    </citation>
    <scope>NUCLEOTIDE SEQUENCE [LARGE SCALE GENOMIC DNA]</scope>
    <source>
        <strain evidence="3">500-1</strain>
    </source>
</reference>
<dbReference type="Proteomes" id="UP000219215">
    <property type="component" value="Chromosome DPRO"/>
</dbReference>
<dbReference type="InterPro" id="IPR036568">
    <property type="entry name" value="GGCT-like_sf"/>
</dbReference>
<dbReference type="Pfam" id="PF06094">
    <property type="entry name" value="GGACT"/>
    <property type="match status" value="1"/>
</dbReference>
<dbReference type="KEGG" id="pprf:DPRO_3738"/>
<evidence type="ECO:0000259" key="1">
    <source>
        <dbReference type="Pfam" id="PF06094"/>
    </source>
</evidence>
<evidence type="ECO:0000313" key="2">
    <source>
        <dbReference type="EMBL" id="SOB60655.1"/>
    </source>
</evidence>
<gene>
    <name evidence="2" type="ORF">DPRO_3738</name>
</gene>